<organism evidence="3 4">
    <name type="scientific">Steinernema hermaphroditum</name>
    <dbReference type="NCBI Taxonomy" id="289476"/>
    <lineage>
        <taxon>Eukaryota</taxon>
        <taxon>Metazoa</taxon>
        <taxon>Ecdysozoa</taxon>
        <taxon>Nematoda</taxon>
        <taxon>Chromadorea</taxon>
        <taxon>Rhabditida</taxon>
        <taxon>Tylenchina</taxon>
        <taxon>Panagrolaimomorpha</taxon>
        <taxon>Strongyloidoidea</taxon>
        <taxon>Steinernematidae</taxon>
        <taxon>Steinernema</taxon>
    </lineage>
</organism>
<feature type="transmembrane region" description="Helical" evidence="1">
    <location>
        <begin position="93"/>
        <end position="118"/>
    </location>
</feature>
<dbReference type="Proteomes" id="UP001175271">
    <property type="component" value="Unassembled WGS sequence"/>
</dbReference>
<accession>A0AA39LYP0</accession>
<reference evidence="3" key="1">
    <citation type="submission" date="2023-06" db="EMBL/GenBank/DDBJ databases">
        <title>Genomic analysis of the entomopathogenic nematode Steinernema hermaphroditum.</title>
        <authorList>
            <person name="Schwarz E.M."/>
            <person name="Heppert J.K."/>
            <person name="Baniya A."/>
            <person name="Schwartz H.T."/>
            <person name="Tan C.-H."/>
            <person name="Antoshechkin I."/>
            <person name="Sternberg P.W."/>
            <person name="Goodrich-Blair H."/>
            <person name="Dillman A.R."/>
        </authorList>
    </citation>
    <scope>NUCLEOTIDE SEQUENCE</scope>
    <source>
        <strain evidence="3">PS9179</strain>
        <tissue evidence="3">Whole animal</tissue>
    </source>
</reference>
<name>A0AA39LYP0_9BILA</name>
<evidence type="ECO:0000313" key="4">
    <source>
        <dbReference type="Proteomes" id="UP001175271"/>
    </source>
</evidence>
<evidence type="ECO:0000259" key="2">
    <source>
        <dbReference type="Pfam" id="PF10328"/>
    </source>
</evidence>
<sequence>MLQMRDKDMPTQEDVVAALVIMVLGLIGVVINSYVLYAVYKSNTFGCAFGRICMSHTVANIGITGVFSLLVAPITLIAPSFHDSYWGHRCGQILIMFWNAAVFSHFLIAINRFICLTWPLDYEIIFRKKITNIALIVAWALAFAQVFAYFWEPCTFAFSFESYSFKFSNGTCGFLIGTIFDYYMSIVIICIIALTDFGTYLKIRRYKKKITTSNVTNAAYLRKKDRKFFYQALAQGVAFGGELISFFTISQIVKGNLWLEFGFTTVAWILVHTIDGPASKINITSSAVAINTEKYGKYVYSAKSAPKKIKLEKPKDFDFVIVETECFSELNDKEVELEWNPEGLEQTVTYIASKEGGQAQNATQKIYTLCLIEGVQAEYYAFEEDGGKREVFVKDADRIYKVNTKFYYVVTVAYKKNSLKNCKGEWYYYKDFEVKKDDSCLKSFGKDAQVDIKKLDKNCYLETFDKSFVLSSGESDSSEQSVTYKSQISRVGNIEGSAAQSDDWGTDHNDHNEYYDVRIHHNKSIYDHQSFYHQDSDEKSFYHDDRTVHHHYHCHNDRIDHFDHYTGDNVIDNKFHHHRTNNKQFDYDDNRDPYNNIDLDLHGIHDNHHFVHDNCKYIHHIAEHHQYQHNYKDRRTNHFDDNYRSDDLDNYAVDHHKYFRCSEHHNHVDFNDDRVINLKFHHYSRSHHF</sequence>
<feature type="transmembrane region" description="Helical" evidence="1">
    <location>
        <begin position="15"/>
        <end position="37"/>
    </location>
</feature>
<feature type="transmembrane region" description="Helical" evidence="1">
    <location>
        <begin position="58"/>
        <end position="81"/>
    </location>
</feature>
<comment type="caution">
    <text evidence="3">The sequence shown here is derived from an EMBL/GenBank/DDBJ whole genome shotgun (WGS) entry which is preliminary data.</text>
</comment>
<keyword evidence="1" id="KW-0812">Transmembrane</keyword>
<dbReference type="InterPro" id="IPR019430">
    <property type="entry name" value="7TM_GPCR_serpentine_rcpt_Srx"/>
</dbReference>
<feature type="transmembrane region" description="Helical" evidence="1">
    <location>
        <begin position="182"/>
        <end position="201"/>
    </location>
</feature>
<dbReference type="PANTHER" id="PTHR23017">
    <property type="entry name" value="SERPENTINE RECEPTOR, CLASS X"/>
    <property type="match status" value="1"/>
</dbReference>
<evidence type="ECO:0000313" key="3">
    <source>
        <dbReference type="EMBL" id="KAK0414169.1"/>
    </source>
</evidence>
<keyword evidence="1" id="KW-1133">Transmembrane helix</keyword>
<dbReference type="PANTHER" id="PTHR23017:SF3">
    <property type="entry name" value="G-PROTEIN COUPLED RECEPTORS FAMILY 1 PROFILE DOMAIN-CONTAINING PROTEIN"/>
    <property type="match status" value="1"/>
</dbReference>
<gene>
    <name evidence="3" type="ORF">QR680_007183</name>
</gene>
<dbReference type="EMBL" id="JAUCMV010000003">
    <property type="protein sequence ID" value="KAK0414169.1"/>
    <property type="molecule type" value="Genomic_DNA"/>
</dbReference>
<dbReference type="Pfam" id="PF10328">
    <property type="entry name" value="7TM_GPCR_Srx"/>
    <property type="match status" value="1"/>
</dbReference>
<feature type="transmembrane region" description="Helical" evidence="1">
    <location>
        <begin position="130"/>
        <end position="151"/>
    </location>
</feature>
<dbReference type="CDD" id="cd00637">
    <property type="entry name" value="7tm_classA_rhodopsin-like"/>
    <property type="match status" value="1"/>
</dbReference>
<feature type="transmembrane region" description="Helical" evidence="1">
    <location>
        <begin position="228"/>
        <end position="249"/>
    </location>
</feature>
<feature type="domain" description="7TM GPCR serpentine receptor class x (Srx)" evidence="2">
    <location>
        <begin position="23"/>
        <end position="276"/>
    </location>
</feature>
<dbReference type="SUPFAM" id="SSF81321">
    <property type="entry name" value="Family A G protein-coupled receptor-like"/>
    <property type="match status" value="1"/>
</dbReference>
<keyword evidence="1" id="KW-0472">Membrane</keyword>
<dbReference type="Gene3D" id="1.20.1070.10">
    <property type="entry name" value="Rhodopsin 7-helix transmembrane proteins"/>
    <property type="match status" value="1"/>
</dbReference>
<keyword evidence="4" id="KW-1185">Reference proteome</keyword>
<proteinExistence type="predicted"/>
<protein>
    <recommendedName>
        <fullName evidence="2">7TM GPCR serpentine receptor class x (Srx) domain-containing protein</fullName>
    </recommendedName>
</protein>
<evidence type="ECO:0000256" key="1">
    <source>
        <dbReference type="SAM" id="Phobius"/>
    </source>
</evidence>
<dbReference type="AlphaFoldDB" id="A0AA39LYP0"/>